<name>A0ABN9T5F4_9DINO</name>
<proteinExistence type="predicted"/>
<evidence type="ECO:0000313" key="3">
    <source>
        <dbReference type="Proteomes" id="UP001189429"/>
    </source>
</evidence>
<gene>
    <name evidence="2" type="ORF">PCOR1329_LOCUS35753</name>
</gene>
<evidence type="ECO:0000256" key="1">
    <source>
        <dbReference type="SAM" id="MobiDB-lite"/>
    </source>
</evidence>
<dbReference type="Proteomes" id="UP001189429">
    <property type="component" value="Unassembled WGS sequence"/>
</dbReference>
<feature type="region of interest" description="Disordered" evidence="1">
    <location>
        <begin position="51"/>
        <end position="109"/>
    </location>
</feature>
<feature type="compositionally biased region" description="Low complexity" evidence="1">
    <location>
        <begin position="57"/>
        <end position="109"/>
    </location>
</feature>
<accession>A0ABN9T5F4</accession>
<dbReference type="EMBL" id="CAUYUJ010014366">
    <property type="protein sequence ID" value="CAK0840272.1"/>
    <property type="molecule type" value="Genomic_DNA"/>
</dbReference>
<sequence>MSLEAGPVDFTGASLRVPRGRVENLRLPAGRAGSGEALEVNFTLDNWSLELEQDGEATPTGSSAPGPSRAAPSPACSTTAARCPSASLGSSPASASRAAPRGGPRSPCT</sequence>
<protein>
    <submittedName>
        <fullName evidence="2">Uncharacterized protein</fullName>
    </submittedName>
</protein>
<comment type="caution">
    <text evidence="2">The sequence shown here is derived from an EMBL/GenBank/DDBJ whole genome shotgun (WGS) entry which is preliminary data.</text>
</comment>
<evidence type="ECO:0000313" key="2">
    <source>
        <dbReference type="EMBL" id="CAK0840272.1"/>
    </source>
</evidence>
<keyword evidence="3" id="KW-1185">Reference proteome</keyword>
<organism evidence="2 3">
    <name type="scientific">Prorocentrum cordatum</name>
    <dbReference type="NCBI Taxonomy" id="2364126"/>
    <lineage>
        <taxon>Eukaryota</taxon>
        <taxon>Sar</taxon>
        <taxon>Alveolata</taxon>
        <taxon>Dinophyceae</taxon>
        <taxon>Prorocentrales</taxon>
        <taxon>Prorocentraceae</taxon>
        <taxon>Prorocentrum</taxon>
    </lineage>
</organism>
<reference evidence="2" key="1">
    <citation type="submission" date="2023-10" db="EMBL/GenBank/DDBJ databases">
        <authorList>
            <person name="Chen Y."/>
            <person name="Shah S."/>
            <person name="Dougan E. K."/>
            <person name="Thang M."/>
            <person name="Chan C."/>
        </authorList>
    </citation>
    <scope>NUCLEOTIDE SEQUENCE [LARGE SCALE GENOMIC DNA]</scope>
</reference>